<dbReference type="Gene3D" id="3.60.15.10">
    <property type="entry name" value="Ribonuclease Z/Hydroxyacylglutathione hydrolase-like"/>
    <property type="match status" value="1"/>
</dbReference>
<dbReference type="GO" id="GO:0016787">
    <property type="term" value="F:hydrolase activity"/>
    <property type="evidence" value="ECO:0007669"/>
    <property type="project" value="UniProtKB-KW"/>
</dbReference>
<proteinExistence type="predicted"/>
<dbReference type="Pfam" id="PF00581">
    <property type="entry name" value="Rhodanese"/>
    <property type="match status" value="2"/>
</dbReference>
<evidence type="ECO:0000259" key="2">
    <source>
        <dbReference type="PROSITE" id="PS50206"/>
    </source>
</evidence>
<dbReference type="InterPro" id="IPR044528">
    <property type="entry name" value="POD-like_MBL-fold"/>
</dbReference>
<dbReference type="PROSITE" id="PS50206">
    <property type="entry name" value="RHODANESE_3"/>
    <property type="match status" value="2"/>
</dbReference>
<evidence type="ECO:0000256" key="1">
    <source>
        <dbReference type="ARBA" id="ARBA00022723"/>
    </source>
</evidence>
<dbReference type="FunFam" id="3.60.15.10:FF:000030">
    <property type="entry name" value="Metallo-beta-lactamase family protein"/>
    <property type="match status" value="1"/>
</dbReference>
<dbReference type="SUPFAM" id="SSF56281">
    <property type="entry name" value="Metallo-hydrolase/oxidoreductase"/>
    <property type="match status" value="1"/>
</dbReference>
<dbReference type="SMART" id="SM00450">
    <property type="entry name" value="RHOD"/>
    <property type="match status" value="2"/>
</dbReference>
<dbReference type="EMBL" id="BHXQ01000003">
    <property type="protein sequence ID" value="GCC51541.1"/>
    <property type="molecule type" value="Genomic_DNA"/>
</dbReference>
<dbReference type="AlphaFoldDB" id="A0A401U9H7"/>
<dbReference type="GO" id="GO:0050313">
    <property type="term" value="F:sulfur dioxygenase activity"/>
    <property type="evidence" value="ECO:0007669"/>
    <property type="project" value="InterPro"/>
</dbReference>
<name>A0A401U9H7_9BACT</name>
<evidence type="ECO:0000313" key="4">
    <source>
        <dbReference type="Proteomes" id="UP000288227"/>
    </source>
</evidence>
<accession>A0A401U9H7</accession>
<dbReference type="SUPFAM" id="SSF52821">
    <property type="entry name" value="Rhodanese/Cell cycle control phosphatase"/>
    <property type="match status" value="2"/>
</dbReference>
<dbReference type="PANTHER" id="PTHR43084">
    <property type="entry name" value="PERSULFIDE DIOXYGENASE ETHE1"/>
    <property type="match status" value="1"/>
</dbReference>
<dbReference type="InterPro" id="IPR001763">
    <property type="entry name" value="Rhodanese-like_dom"/>
</dbReference>
<sequence length="473" mass="52167">MTIEQIYTGCLAEAAYYIESAGEAVIIDPLRETAPYIERAQKDGAKIKYVMETHFHADFVSGHIDLAKKTGATIVFGPTAKPGYEAYVAVDEEVFPVGDVSITVLHTPGHTLESTTYLLKDEHGNPHAIFTGDTLFVGDVGRPDLVQKLKAEVTPQYLAGLLYDSLRNKIMTLPDEVIVYPGHGAGSACGKKMDKETVSTVGRQKMFNYALRSDMTKEEFIEAVTDGLTEPPQYFPANVLMNVLGGVKGIDEVLSVGTRPLTVREFVAAWEGNEALVIDTRKKEDFVQGFIPGSIFIGIDDSFAPWVGALITDLKQPILFIAEAGREEEVVTRLARVGYDHALGYLKGGIIAWKEAGNAVDTLDEVSAQELESLTLLGDKMNILDARRKSEFDAEHLVLAENFPLDTINQHMHELDKHKTYYIHCAGGYRSVIASSILKSRGYHNIVNVRGGYKALCETHLSRTEHKEMISEL</sequence>
<dbReference type="RefSeq" id="WP_127122199.1">
    <property type="nucleotide sequence ID" value="NZ_BHXQ01000003.1"/>
</dbReference>
<dbReference type="InterPro" id="IPR036873">
    <property type="entry name" value="Rhodanese-like_dom_sf"/>
</dbReference>
<dbReference type="CDD" id="cd00158">
    <property type="entry name" value="RHOD"/>
    <property type="match status" value="2"/>
</dbReference>
<protein>
    <submittedName>
        <fullName evidence="3">MBL fold metallo-hydrolase</fullName>
    </submittedName>
</protein>
<dbReference type="CDD" id="cd07724">
    <property type="entry name" value="POD-like_MBL-fold"/>
    <property type="match status" value="1"/>
</dbReference>
<feature type="domain" description="Rhodanese" evidence="2">
    <location>
        <begin position="377"/>
        <end position="465"/>
    </location>
</feature>
<dbReference type="Proteomes" id="UP000288227">
    <property type="component" value="Unassembled WGS sequence"/>
</dbReference>
<gene>
    <name evidence="3" type="ORF">SanaruYs_17660</name>
</gene>
<dbReference type="InterPro" id="IPR036866">
    <property type="entry name" value="RibonucZ/Hydroxyglut_hydro"/>
</dbReference>
<dbReference type="Pfam" id="PF00753">
    <property type="entry name" value="Lactamase_B"/>
    <property type="match status" value="1"/>
</dbReference>
<dbReference type="OrthoDB" id="9784009at2"/>
<dbReference type="PANTHER" id="PTHR43084:SF1">
    <property type="entry name" value="PERSULFIDE DIOXYGENASE ETHE1, MITOCHONDRIAL"/>
    <property type="match status" value="1"/>
</dbReference>
<evidence type="ECO:0000313" key="3">
    <source>
        <dbReference type="EMBL" id="GCC51541.1"/>
    </source>
</evidence>
<dbReference type="InterPro" id="IPR051682">
    <property type="entry name" value="Mito_Persulfide_Diox"/>
</dbReference>
<dbReference type="SMART" id="SM00849">
    <property type="entry name" value="Lactamase_B"/>
    <property type="match status" value="1"/>
</dbReference>
<keyword evidence="3" id="KW-0378">Hydrolase</keyword>
<reference evidence="3 4" key="1">
    <citation type="submission" date="2018-11" db="EMBL/GenBank/DDBJ databases">
        <title>Chryseotalea sanarue gen. nov., sp., nov., a member of the family Cytophagaceae, isolated from a brackish lake in Hamamatsu Japan.</title>
        <authorList>
            <person name="Maejima Y."/>
            <person name="Iino T."/>
            <person name="Muraguchi Y."/>
            <person name="Fukuda K."/>
            <person name="Ohkuma M."/>
            <person name="Moriuchi R."/>
            <person name="Dohra H."/>
            <person name="Kimbara K."/>
            <person name="Shintani M."/>
        </authorList>
    </citation>
    <scope>NUCLEOTIDE SEQUENCE [LARGE SCALE GENOMIC DNA]</scope>
    <source>
        <strain evidence="3 4">Ys</strain>
    </source>
</reference>
<dbReference type="GO" id="GO:0046872">
    <property type="term" value="F:metal ion binding"/>
    <property type="evidence" value="ECO:0007669"/>
    <property type="project" value="UniProtKB-KW"/>
</dbReference>
<dbReference type="GO" id="GO:0006749">
    <property type="term" value="P:glutathione metabolic process"/>
    <property type="evidence" value="ECO:0007669"/>
    <property type="project" value="InterPro"/>
</dbReference>
<keyword evidence="4" id="KW-1185">Reference proteome</keyword>
<feature type="domain" description="Rhodanese" evidence="2">
    <location>
        <begin position="271"/>
        <end position="362"/>
    </location>
</feature>
<keyword evidence="1" id="KW-0479">Metal-binding</keyword>
<dbReference type="GO" id="GO:0070813">
    <property type="term" value="P:hydrogen sulfide metabolic process"/>
    <property type="evidence" value="ECO:0007669"/>
    <property type="project" value="TreeGrafter"/>
</dbReference>
<dbReference type="Gene3D" id="3.40.250.10">
    <property type="entry name" value="Rhodanese-like domain"/>
    <property type="match status" value="2"/>
</dbReference>
<dbReference type="InterPro" id="IPR001279">
    <property type="entry name" value="Metallo-B-lactamas"/>
</dbReference>
<organism evidence="3 4">
    <name type="scientific">Chryseotalea sanaruensis</name>
    <dbReference type="NCBI Taxonomy" id="2482724"/>
    <lineage>
        <taxon>Bacteria</taxon>
        <taxon>Pseudomonadati</taxon>
        <taxon>Bacteroidota</taxon>
        <taxon>Cytophagia</taxon>
        <taxon>Cytophagales</taxon>
        <taxon>Chryseotaleaceae</taxon>
        <taxon>Chryseotalea</taxon>
    </lineage>
</organism>
<comment type="caution">
    <text evidence="3">The sequence shown here is derived from an EMBL/GenBank/DDBJ whole genome shotgun (WGS) entry which is preliminary data.</text>
</comment>